<feature type="region of interest" description="Disordered" evidence="1">
    <location>
        <begin position="1"/>
        <end position="74"/>
    </location>
</feature>
<proteinExistence type="predicted"/>
<sequence length="142" mass="15920">DYANFRYASGHYRSTSTDSNHHHQQQLNSPVAPSDDEARDSTDTWDIHQDLTDGLGLNSRLGENPPPATFWENYPKQQMSNEPIPLALQSMLQDPNRTPTAGTHHHYSNTSGNGVHDDEFSDAMFEKLATEFGGHDMHFGPI</sequence>
<dbReference type="eggNOG" id="ENOG502RW9A">
    <property type="taxonomic scope" value="Eukaryota"/>
</dbReference>
<dbReference type="HOGENOM" id="CLU_127952_0_0_1"/>
<dbReference type="EnsemblProtists" id="PYU1_T013866">
    <property type="protein sequence ID" value="PYU1_T013866"/>
    <property type="gene ID" value="PYU1_G013837"/>
</dbReference>
<evidence type="ECO:0000313" key="2">
    <source>
        <dbReference type="EnsemblProtists" id="PYU1_T013866"/>
    </source>
</evidence>
<name>K3X9G7_GLOUD</name>
<dbReference type="AlphaFoldDB" id="K3X9G7"/>
<evidence type="ECO:0000256" key="1">
    <source>
        <dbReference type="SAM" id="MobiDB-lite"/>
    </source>
</evidence>
<reference evidence="3" key="2">
    <citation type="submission" date="2010-04" db="EMBL/GenBank/DDBJ databases">
        <authorList>
            <person name="Buell R."/>
            <person name="Hamilton J."/>
            <person name="Hostetler J."/>
        </authorList>
    </citation>
    <scope>NUCLEOTIDE SEQUENCE [LARGE SCALE GENOMIC DNA]</scope>
    <source>
        <strain evidence="3">DAOM:BR144</strain>
    </source>
</reference>
<feature type="compositionally biased region" description="Basic and acidic residues" evidence="1">
    <location>
        <begin position="39"/>
        <end position="51"/>
    </location>
</feature>
<reference evidence="3" key="1">
    <citation type="journal article" date="2010" name="Genome Biol.">
        <title>Genome sequence of the necrotrophic plant pathogen Pythium ultimum reveals original pathogenicity mechanisms and effector repertoire.</title>
        <authorList>
            <person name="Levesque C.A."/>
            <person name="Brouwer H."/>
            <person name="Cano L."/>
            <person name="Hamilton J.P."/>
            <person name="Holt C."/>
            <person name="Huitema E."/>
            <person name="Raffaele S."/>
            <person name="Robideau G.P."/>
            <person name="Thines M."/>
            <person name="Win J."/>
            <person name="Zerillo M.M."/>
            <person name="Beakes G.W."/>
            <person name="Boore J.L."/>
            <person name="Busam D."/>
            <person name="Dumas B."/>
            <person name="Ferriera S."/>
            <person name="Fuerstenberg S.I."/>
            <person name="Gachon C.M."/>
            <person name="Gaulin E."/>
            <person name="Govers F."/>
            <person name="Grenville-Briggs L."/>
            <person name="Horner N."/>
            <person name="Hostetler J."/>
            <person name="Jiang R.H."/>
            <person name="Johnson J."/>
            <person name="Krajaejun T."/>
            <person name="Lin H."/>
            <person name="Meijer H.J."/>
            <person name="Moore B."/>
            <person name="Morris P."/>
            <person name="Phuntmart V."/>
            <person name="Puiu D."/>
            <person name="Shetty J."/>
            <person name="Stajich J.E."/>
            <person name="Tripathy S."/>
            <person name="Wawra S."/>
            <person name="van West P."/>
            <person name="Whitty B.R."/>
            <person name="Coutinho P.M."/>
            <person name="Henrissat B."/>
            <person name="Martin F."/>
            <person name="Thomas P.D."/>
            <person name="Tyler B.M."/>
            <person name="De Vries R.P."/>
            <person name="Kamoun S."/>
            <person name="Yandell M."/>
            <person name="Tisserat N."/>
            <person name="Buell C.R."/>
        </authorList>
    </citation>
    <scope>NUCLEOTIDE SEQUENCE</scope>
    <source>
        <strain evidence="3">DAOM:BR144</strain>
    </source>
</reference>
<accession>K3X9G7</accession>
<dbReference type="VEuPathDB" id="FungiDB:PYU1_G013837"/>
<reference evidence="2" key="3">
    <citation type="submission" date="2015-02" db="UniProtKB">
        <authorList>
            <consortium name="EnsemblProtists"/>
        </authorList>
    </citation>
    <scope>IDENTIFICATION</scope>
    <source>
        <strain evidence="2">DAOM BR144</strain>
    </source>
</reference>
<organism evidence="2 3">
    <name type="scientific">Globisporangium ultimum (strain ATCC 200006 / CBS 805.95 / DAOM BR144)</name>
    <name type="common">Pythium ultimum</name>
    <dbReference type="NCBI Taxonomy" id="431595"/>
    <lineage>
        <taxon>Eukaryota</taxon>
        <taxon>Sar</taxon>
        <taxon>Stramenopiles</taxon>
        <taxon>Oomycota</taxon>
        <taxon>Peronosporomycetes</taxon>
        <taxon>Pythiales</taxon>
        <taxon>Pythiaceae</taxon>
        <taxon>Globisporangium</taxon>
    </lineage>
</organism>
<evidence type="ECO:0000313" key="3">
    <source>
        <dbReference type="Proteomes" id="UP000019132"/>
    </source>
</evidence>
<dbReference type="EMBL" id="GL376595">
    <property type="status" value="NOT_ANNOTATED_CDS"/>
    <property type="molecule type" value="Genomic_DNA"/>
</dbReference>
<keyword evidence="3" id="KW-1185">Reference proteome</keyword>
<protein>
    <submittedName>
        <fullName evidence="2">Uncharacterized protein</fullName>
    </submittedName>
</protein>
<dbReference type="Proteomes" id="UP000019132">
    <property type="component" value="Unassembled WGS sequence"/>
</dbReference>
<dbReference type="InParanoid" id="K3X9G7"/>